<evidence type="ECO:0000259" key="1">
    <source>
        <dbReference type="Pfam" id="PF06568"/>
    </source>
</evidence>
<organism evidence="2 3">
    <name type="scientific">Sedimenticola selenatireducens</name>
    <dbReference type="NCBI Taxonomy" id="191960"/>
    <lineage>
        <taxon>Bacteria</taxon>
        <taxon>Pseudomonadati</taxon>
        <taxon>Pseudomonadota</taxon>
        <taxon>Gammaproteobacteria</taxon>
        <taxon>Chromatiales</taxon>
        <taxon>Sedimenticolaceae</taxon>
        <taxon>Sedimenticola</taxon>
    </lineage>
</organism>
<dbReference type="Pfam" id="PF06568">
    <property type="entry name" value="YjiS-like"/>
    <property type="match status" value="1"/>
</dbReference>
<name>A0A2N6CYS2_9GAMM</name>
<comment type="caution">
    <text evidence="2">The sequence shown here is derived from an EMBL/GenBank/DDBJ whole genome shotgun (WGS) entry which is preliminary data.</text>
</comment>
<dbReference type="AlphaFoldDB" id="A0A2N6CYS2"/>
<feature type="domain" description="YjiS-like" evidence="1">
    <location>
        <begin position="26"/>
        <end position="57"/>
    </location>
</feature>
<accession>A0A2N6CYS2</accession>
<evidence type="ECO:0000313" key="3">
    <source>
        <dbReference type="Proteomes" id="UP000235015"/>
    </source>
</evidence>
<sequence>MEITLRNLIAHQPRRHPHRRLGELITIWYQRQQQRRVLLQLNDRMLSDIGISRCEAEQEAAKPFWRE</sequence>
<evidence type="ECO:0000313" key="2">
    <source>
        <dbReference type="EMBL" id="PLX62503.1"/>
    </source>
</evidence>
<dbReference type="RefSeq" id="WP_051302280.1">
    <property type="nucleotide sequence ID" value="NZ_CAXXYC010000003.1"/>
</dbReference>
<dbReference type="Proteomes" id="UP000235015">
    <property type="component" value="Unassembled WGS sequence"/>
</dbReference>
<dbReference type="EMBL" id="PKUN01000005">
    <property type="protein sequence ID" value="PLX62503.1"/>
    <property type="molecule type" value="Genomic_DNA"/>
</dbReference>
<dbReference type="InterPro" id="IPR009506">
    <property type="entry name" value="YjiS-like"/>
</dbReference>
<gene>
    <name evidence="2" type="ORF">C0630_06665</name>
</gene>
<reference evidence="2 3" key="1">
    <citation type="submission" date="2017-11" db="EMBL/GenBank/DDBJ databases">
        <title>Genome-resolved metagenomics identifies genetic mobility, metabolic interactions, and unexpected diversity in perchlorate-reducing communities.</title>
        <authorList>
            <person name="Barnum T.P."/>
            <person name="Figueroa I.A."/>
            <person name="Carlstrom C.I."/>
            <person name="Lucas L.N."/>
            <person name="Engelbrektson A.L."/>
            <person name="Coates J.D."/>
        </authorList>
    </citation>
    <scope>NUCLEOTIDE SEQUENCE [LARGE SCALE GENOMIC DNA]</scope>
    <source>
        <strain evidence="2">BM301</strain>
    </source>
</reference>
<protein>
    <submittedName>
        <fullName evidence="2">DUF1127 domain-containing protein</fullName>
    </submittedName>
</protein>
<proteinExistence type="predicted"/>